<evidence type="ECO:0000313" key="1">
    <source>
        <dbReference type="EMBL" id="KAJ8016486.1"/>
    </source>
</evidence>
<accession>A0ACC2HKQ1</accession>
<organism evidence="1 2">
    <name type="scientific">Dallia pectoralis</name>
    <name type="common">Alaska blackfish</name>
    <dbReference type="NCBI Taxonomy" id="75939"/>
    <lineage>
        <taxon>Eukaryota</taxon>
        <taxon>Metazoa</taxon>
        <taxon>Chordata</taxon>
        <taxon>Craniata</taxon>
        <taxon>Vertebrata</taxon>
        <taxon>Euteleostomi</taxon>
        <taxon>Actinopterygii</taxon>
        <taxon>Neopterygii</taxon>
        <taxon>Teleostei</taxon>
        <taxon>Protacanthopterygii</taxon>
        <taxon>Esociformes</taxon>
        <taxon>Umbridae</taxon>
        <taxon>Dallia</taxon>
    </lineage>
</organism>
<evidence type="ECO:0000313" key="2">
    <source>
        <dbReference type="Proteomes" id="UP001157502"/>
    </source>
</evidence>
<dbReference type="EMBL" id="CM055728">
    <property type="protein sequence ID" value="KAJ8016486.1"/>
    <property type="molecule type" value="Genomic_DNA"/>
</dbReference>
<reference evidence="1" key="1">
    <citation type="submission" date="2021-05" db="EMBL/GenBank/DDBJ databases">
        <authorList>
            <person name="Pan Q."/>
            <person name="Jouanno E."/>
            <person name="Zahm M."/>
            <person name="Klopp C."/>
            <person name="Cabau C."/>
            <person name="Louis A."/>
            <person name="Berthelot C."/>
            <person name="Parey E."/>
            <person name="Roest Crollius H."/>
            <person name="Montfort J."/>
            <person name="Robinson-Rechavi M."/>
            <person name="Bouchez O."/>
            <person name="Lampietro C."/>
            <person name="Lopez Roques C."/>
            <person name="Donnadieu C."/>
            <person name="Postlethwait J."/>
            <person name="Bobe J."/>
            <person name="Dillon D."/>
            <person name="Chandos A."/>
            <person name="von Hippel F."/>
            <person name="Guiguen Y."/>
        </authorList>
    </citation>
    <scope>NUCLEOTIDE SEQUENCE</scope>
    <source>
        <strain evidence="1">YG-Jan2019</strain>
    </source>
</reference>
<keyword evidence="2" id="KW-1185">Reference proteome</keyword>
<name>A0ACC2HKQ1_DALPE</name>
<gene>
    <name evidence="1" type="ORF">DPEC_G00007730</name>
</gene>
<dbReference type="Proteomes" id="UP001157502">
    <property type="component" value="Chromosome 1"/>
</dbReference>
<protein>
    <submittedName>
        <fullName evidence="1">Uncharacterized protein</fullName>
    </submittedName>
</protein>
<proteinExistence type="predicted"/>
<comment type="caution">
    <text evidence="1">The sequence shown here is derived from an EMBL/GenBank/DDBJ whole genome shotgun (WGS) entry which is preliminary data.</text>
</comment>
<sequence length="103" mass="11017">MIPDLPWLLQGHLGEEKYKYLDETSGLSRGSLTFSCGICTSCKGFNPQAPCLETREAAVMPNLTAEKCPGPAKHPAPVISDRPRRVSTCLTSSGYAAQSCSKG</sequence>